<dbReference type="Pfam" id="PF04263">
    <property type="entry name" value="TPK_catalytic"/>
    <property type="match status" value="1"/>
</dbReference>
<proteinExistence type="predicted"/>
<dbReference type="InterPro" id="IPR036371">
    <property type="entry name" value="TPK_B1-bd_sf"/>
</dbReference>
<sequence>MVKRAVLFINGDLARLPRLYLKKSDFLIGVDGGTKLILRLKRRPDLVIGDFDSYPKPKAKALYKQSQDLTDTEFALDYCVKHGFKDIVLVGVLGSRLDHLLTNIFLGYRFNFTIIEGQQTLYFVTTRIILVGKPGDLVSLIPLLSDCSGVTTSGLKWRLQGDSLKFGFGRGVSNVMTGKIAQIFLKRGCLLVIRTAQPE</sequence>
<evidence type="ECO:0000256" key="3">
    <source>
        <dbReference type="ARBA" id="ARBA00022777"/>
    </source>
</evidence>
<comment type="caution">
    <text evidence="7">The sequence shown here is derived from an EMBL/GenBank/DDBJ whole genome shotgun (WGS) entry which is preliminary data.</text>
</comment>
<evidence type="ECO:0000256" key="2">
    <source>
        <dbReference type="ARBA" id="ARBA00022741"/>
    </source>
</evidence>
<keyword evidence="4" id="KW-0067">ATP-binding</keyword>
<accession>A0A1F5DM62</accession>
<keyword evidence="1" id="KW-0808">Transferase</keyword>
<dbReference type="PANTHER" id="PTHR41299">
    <property type="entry name" value="THIAMINE PYROPHOSPHOKINASE"/>
    <property type="match status" value="1"/>
</dbReference>
<dbReference type="InterPro" id="IPR007373">
    <property type="entry name" value="Thiamin_PyroPKinase_B1-bd"/>
</dbReference>
<dbReference type="AlphaFoldDB" id="A0A1F5DM62"/>
<dbReference type="GO" id="GO:0030975">
    <property type="term" value="F:thiamine binding"/>
    <property type="evidence" value="ECO:0007669"/>
    <property type="project" value="InterPro"/>
</dbReference>
<dbReference type="NCBIfam" id="TIGR01378">
    <property type="entry name" value="thi_PPkinase"/>
    <property type="match status" value="1"/>
</dbReference>
<protein>
    <recommendedName>
        <fullName evidence="5">Thiamine diphosphokinase</fullName>
        <ecNumber evidence="5">2.7.6.2</ecNumber>
    </recommendedName>
</protein>
<keyword evidence="3 7" id="KW-0418">Kinase</keyword>
<dbReference type="CDD" id="cd07995">
    <property type="entry name" value="TPK"/>
    <property type="match status" value="1"/>
</dbReference>
<organism evidence="7 8">
    <name type="scientific">Candidatus Beckwithbacteria bacterium RIFCSPHIGHO2_12_FULL_47_17</name>
    <dbReference type="NCBI Taxonomy" id="1797460"/>
    <lineage>
        <taxon>Bacteria</taxon>
        <taxon>Candidatus Beckwithiibacteriota</taxon>
    </lineage>
</organism>
<dbReference type="InterPro" id="IPR006282">
    <property type="entry name" value="Thi_PPkinase"/>
</dbReference>
<reference evidence="7 8" key="1">
    <citation type="journal article" date="2016" name="Nat. Commun.">
        <title>Thousands of microbial genomes shed light on interconnected biogeochemical processes in an aquifer system.</title>
        <authorList>
            <person name="Anantharaman K."/>
            <person name="Brown C.T."/>
            <person name="Hug L.A."/>
            <person name="Sharon I."/>
            <person name="Castelle C.J."/>
            <person name="Probst A.J."/>
            <person name="Thomas B.C."/>
            <person name="Singh A."/>
            <person name="Wilkins M.J."/>
            <person name="Karaoz U."/>
            <person name="Brodie E.L."/>
            <person name="Williams K.H."/>
            <person name="Hubbard S.S."/>
            <person name="Banfield J.F."/>
        </authorList>
    </citation>
    <scope>NUCLEOTIDE SEQUENCE [LARGE SCALE GENOMIC DNA]</scope>
</reference>
<dbReference type="GO" id="GO:0016301">
    <property type="term" value="F:kinase activity"/>
    <property type="evidence" value="ECO:0007669"/>
    <property type="project" value="UniProtKB-KW"/>
</dbReference>
<evidence type="ECO:0000256" key="1">
    <source>
        <dbReference type="ARBA" id="ARBA00022679"/>
    </source>
</evidence>
<dbReference type="GO" id="GO:0005524">
    <property type="term" value="F:ATP binding"/>
    <property type="evidence" value="ECO:0007669"/>
    <property type="project" value="UniProtKB-KW"/>
</dbReference>
<dbReference type="GO" id="GO:0004788">
    <property type="term" value="F:thiamine diphosphokinase activity"/>
    <property type="evidence" value="ECO:0007669"/>
    <property type="project" value="UniProtKB-UniRule"/>
</dbReference>
<dbReference type="STRING" id="1797460.A3E73_00415"/>
<dbReference type="GO" id="GO:0009229">
    <property type="term" value="P:thiamine diphosphate biosynthetic process"/>
    <property type="evidence" value="ECO:0007669"/>
    <property type="project" value="InterPro"/>
</dbReference>
<dbReference type="Pfam" id="PF04265">
    <property type="entry name" value="TPK_B1_binding"/>
    <property type="match status" value="1"/>
</dbReference>
<dbReference type="SUPFAM" id="SSF63862">
    <property type="entry name" value="Thiamin pyrophosphokinase, substrate-binding domain"/>
    <property type="match status" value="1"/>
</dbReference>
<evidence type="ECO:0000313" key="7">
    <source>
        <dbReference type="EMBL" id="OGD56130.1"/>
    </source>
</evidence>
<dbReference type="SMART" id="SM00983">
    <property type="entry name" value="TPK_B1_binding"/>
    <property type="match status" value="1"/>
</dbReference>
<dbReference type="InterPro" id="IPR007371">
    <property type="entry name" value="TPK_catalytic"/>
</dbReference>
<dbReference type="Gene3D" id="3.40.50.10240">
    <property type="entry name" value="Thiamin pyrophosphokinase, catalytic domain"/>
    <property type="match status" value="1"/>
</dbReference>
<dbReference type="Proteomes" id="UP000176791">
    <property type="component" value="Unassembled WGS sequence"/>
</dbReference>
<dbReference type="GO" id="GO:0006772">
    <property type="term" value="P:thiamine metabolic process"/>
    <property type="evidence" value="ECO:0007669"/>
    <property type="project" value="UniProtKB-UniRule"/>
</dbReference>
<evidence type="ECO:0000313" key="8">
    <source>
        <dbReference type="Proteomes" id="UP000176791"/>
    </source>
</evidence>
<name>A0A1F5DM62_9BACT</name>
<dbReference type="EMBL" id="MEZN01000023">
    <property type="protein sequence ID" value="OGD56130.1"/>
    <property type="molecule type" value="Genomic_DNA"/>
</dbReference>
<dbReference type="InterPro" id="IPR036759">
    <property type="entry name" value="TPK_catalytic_sf"/>
</dbReference>
<dbReference type="InterPro" id="IPR053149">
    <property type="entry name" value="TPK"/>
</dbReference>
<evidence type="ECO:0000259" key="6">
    <source>
        <dbReference type="SMART" id="SM00983"/>
    </source>
</evidence>
<dbReference type="EC" id="2.7.6.2" evidence="5"/>
<evidence type="ECO:0000256" key="4">
    <source>
        <dbReference type="ARBA" id="ARBA00022840"/>
    </source>
</evidence>
<dbReference type="PANTHER" id="PTHR41299:SF1">
    <property type="entry name" value="THIAMINE PYROPHOSPHOKINASE"/>
    <property type="match status" value="1"/>
</dbReference>
<feature type="domain" description="Thiamin pyrophosphokinase thiamin-binding" evidence="6">
    <location>
        <begin position="132"/>
        <end position="191"/>
    </location>
</feature>
<evidence type="ECO:0000256" key="5">
    <source>
        <dbReference type="NCBIfam" id="TIGR01378"/>
    </source>
</evidence>
<keyword evidence="2" id="KW-0547">Nucleotide-binding</keyword>
<gene>
    <name evidence="7" type="ORF">A3E73_00415</name>
</gene>
<dbReference type="SUPFAM" id="SSF63999">
    <property type="entry name" value="Thiamin pyrophosphokinase, catalytic domain"/>
    <property type="match status" value="1"/>
</dbReference>